<dbReference type="GO" id="GO:0033730">
    <property type="term" value="F:arogenate dehydrogenase (NADP+) activity"/>
    <property type="evidence" value="ECO:0007669"/>
    <property type="project" value="InterPro"/>
</dbReference>
<feature type="compositionally biased region" description="Polar residues" evidence="1">
    <location>
        <begin position="127"/>
        <end position="137"/>
    </location>
</feature>
<dbReference type="GO" id="GO:0006571">
    <property type="term" value="P:tyrosine biosynthetic process"/>
    <property type="evidence" value="ECO:0007669"/>
    <property type="project" value="InterPro"/>
</dbReference>
<organism evidence="2 3">
    <name type="scientific">Artemisia annua</name>
    <name type="common">Sweet wormwood</name>
    <dbReference type="NCBI Taxonomy" id="35608"/>
    <lineage>
        <taxon>Eukaryota</taxon>
        <taxon>Viridiplantae</taxon>
        <taxon>Streptophyta</taxon>
        <taxon>Embryophyta</taxon>
        <taxon>Tracheophyta</taxon>
        <taxon>Spermatophyta</taxon>
        <taxon>Magnoliopsida</taxon>
        <taxon>eudicotyledons</taxon>
        <taxon>Gunneridae</taxon>
        <taxon>Pentapetalae</taxon>
        <taxon>asterids</taxon>
        <taxon>campanulids</taxon>
        <taxon>Asterales</taxon>
        <taxon>Asteraceae</taxon>
        <taxon>Asteroideae</taxon>
        <taxon>Anthemideae</taxon>
        <taxon>Artemisiinae</taxon>
        <taxon>Artemisia</taxon>
    </lineage>
</organism>
<keyword evidence="3" id="KW-1185">Reference proteome</keyword>
<accession>A0A2U1MGH4</accession>
<dbReference type="EMBL" id="PKPP01005387">
    <property type="protein sequence ID" value="PWA60312.1"/>
    <property type="molecule type" value="Genomic_DNA"/>
</dbReference>
<evidence type="ECO:0000313" key="3">
    <source>
        <dbReference type="Proteomes" id="UP000245207"/>
    </source>
</evidence>
<dbReference type="Proteomes" id="UP000245207">
    <property type="component" value="Unassembled WGS sequence"/>
</dbReference>
<evidence type="ECO:0000313" key="2">
    <source>
        <dbReference type="EMBL" id="PWA60312.1"/>
    </source>
</evidence>
<reference evidence="2 3" key="1">
    <citation type="journal article" date="2018" name="Mol. Plant">
        <title>The genome of Artemisia annua provides insight into the evolution of Asteraceae family and artemisinin biosynthesis.</title>
        <authorList>
            <person name="Shen Q."/>
            <person name="Zhang L."/>
            <person name="Liao Z."/>
            <person name="Wang S."/>
            <person name="Yan T."/>
            <person name="Shi P."/>
            <person name="Liu M."/>
            <person name="Fu X."/>
            <person name="Pan Q."/>
            <person name="Wang Y."/>
            <person name="Lv Z."/>
            <person name="Lu X."/>
            <person name="Zhang F."/>
            <person name="Jiang W."/>
            <person name="Ma Y."/>
            <person name="Chen M."/>
            <person name="Hao X."/>
            <person name="Li L."/>
            <person name="Tang Y."/>
            <person name="Lv G."/>
            <person name="Zhou Y."/>
            <person name="Sun X."/>
            <person name="Brodelius P.E."/>
            <person name="Rose J.K.C."/>
            <person name="Tang K."/>
        </authorList>
    </citation>
    <scope>NUCLEOTIDE SEQUENCE [LARGE SCALE GENOMIC DNA]</scope>
    <source>
        <strain evidence="3">cv. Huhao1</strain>
        <tissue evidence="2">Leaf</tissue>
    </source>
</reference>
<name>A0A2U1MGH4_ARTAN</name>
<dbReference type="InterPro" id="IPR045011">
    <property type="entry name" value="TYRAAT1/2"/>
</dbReference>
<comment type="caution">
    <text evidence="2">The sequence shown here is derived from an EMBL/GenBank/DDBJ whole genome shotgun (WGS) entry which is preliminary data.</text>
</comment>
<feature type="compositionally biased region" description="Basic residues" evidence="1">
    <location>
        <begin position="115"/>
        <end position="126"/>
    </location>
</feature>
<dbReference type="PANTHER" id="PTHR43207">
    <property type="entry name" value="AROGENATE DEHYDROGENASE-RELATED"/>
    <property type="match status" value="1"/>
</dbReference>
<proteinExistence type="predicted"/>
<dbReference type="AlphaFoldDB" id="A0A2U1MGH4"/>
<evidence type="ECO:0000256" key="1">
    <source>
        <dbReference type="SAM" id="MobiDB-lite"/>
    </source>
</evidence>
<gene>
    <name evidence="2" type="ORF">CTI12_AA384030</name>
</gene>
<dbReference type="STRING" id="35608.A0A2U1MGH4"/>
<dbReference type="OrthoDB" id="2414662at2759"/>
<feature type="region of interest" description="Disordered" evidence="1">
    <location>
        <begin position="115"/>
        <end position="139"/>
    </location>
</feature>
<protein>
    <submittedName>
        <fullName evidence="2">NAD(P)-binding domain-containing protein</fullName>
    </submittedName>
</protein>
<dbReference type="PANTHER" id="PTHR43207:SF3">
    <property type="entry name" value="AROGENATE DEHYDROGENASE 1, CHLOROPLASTIC-LIKE"/>
    <property type="match status" value="1"/>
</dbReference>
<sequence length="234" mass="27287">MPYIGREHASNKPLLRTVFKGQGMCRRLLNAVEKWRFTPGCHISGAEASFKEFRVIIFVSNIKLHPLPDEKQDGALKMLFEDGMVEQEETSQRTLEVEIVRHAYRRSWRRKKRKNRLRTIGSKRPRTSTLNRSSTKSTKVEDSDLVCTYPMFGPESGKDGSKDLNFMYERVRVRDEDLCSSFPRIFEHKMSSLEPSQIPSNFIWLFMLKLSGSQWQSKDGWVTWILLDMDSCIS</sequence>